<gene>
    <name evidence="1" type="ORF">H0H81_009153</name>
</gene>
<evidence type="ECO:0000313" key="1">
    <source>
        <dbReference type="EMBL" id="KAG5651300.1"/>
    </source>
</evidence>
<keyword evidence="2" id="KW-1185">Reference proteome</keyword>
<dbReference type="InterPro" id="IPR032675">
    <property type="entry name" value="LRR_dom_sf"/>
</dbReference>
<name>A0A9P7KK24_9AGAR</name>
<sequence length="358" mass="40265">MTNLEEFHLPSGISPKPIDLQPFFTAAWAGFGRNIRILSLGGNIDGFQVLPASQPVLTALEELHLEFTDTMNLPIPNTSAAVVAADRRRTLLNNCVAPFINGLGSRLRVLKICSWSSIDMSTFFKHIGPFPILHTFSVWAVFNISFASDPSGLTQALYGVSPNLKDLTLRLHSSTHFSEVQFGDVLYQWLKGTLHNNNQFGRHLTHLQLNPPPIETGLDNLIVFIQRSAATLMHLYVRDRYLHYPEIKSISTAFSPYTSLQSLRLNVRKLPLELLDLLAKSFPNLKNLTLRAADGQPPIDFGEQLQSHRYDDWGLWDIGIWQAGNQLEHELMLVIAQCIPSVGSFWGQGNMEDLVQRR</sequence>
<reference evidence="1" key="1">
    <citation type="submission" date="2021-02" db="EMBL/GenBank/DDBJ databases">
        <authorList>
            <person name="Nieuwenhuis M."/>
            <person name="Van De Peppel L.J.J."/>
        </authorList>
    </citation>
    <scope>NUCLEOTIDE SEQUENCE</scope>
    <source>
        <strain evidence="1">D49</strain>
    </source>
</reference>
<dbReference type="EMBL" id="JABCKI010000264">
    <property type="protein sequence ID" value="KAG5651300.1"/>
    <property type="molecule type" value="Genomic_DNA"/>
</dbReference>
<comment type="caution">
    <text evidence="1">The sequence shown here is derived from an EMBL/GenBank/DDBJ whole genome shotgun (WGS) entry which is preliminary data.</text>
</comment>
<dbReference type="SUPFAM" id="SSF52047">
    <property type="entry name" value="RNI-like"/>
    <property type="match status" value="1"/>
</dbReference>
<dbReference type="Proteomes" id="UP000717328">
    <property type="component" value="Unassembled WGS sequence"/>
</dbReference>
<organism evidence="1 2">
    <name type="scientific">Sphagnurus paluster</name>
    <dbReference type="NCBI Taxonomy" id="117069"/>
    <lineage>
        <taxon>Eukaryota</taxon>
        <taxon>Fungi</taxon>
        <taxon>Dikarya</taxon>
        <taxon>Basidiomycota</taxon>
        <taxon>Agaricomycotina</taxon>
        <taxon>Agaricomycetes</taxon>
        <taxon>Agaricomycetidae</taxon>
        <taxon>Agaricales</taxon>
        <taxon>Tricholomatineae</taxon>
        <taxon>Lyophyllaceae</taxon>
        <taxon>Sphagnurus</taxon>
    </lineage>
</organism>
<dbReference type="AlphaFoldDB" id="A0A9P7KK24"/>
<evidence type="ECO:0000313" key="2">
    <source>
        <dbReference type="Proteomes" id="UP000717328"/>
    </source>
</evidence>
<protein>
    <submittedName>
        <fullName evidence="1">Uncharacterized protein</fullName>
    </submittedName>
</protein>
<accession>A0A9P7KK24</accession>
<proteinExistence type="predicted"/>
<dbReference type="OrthoDB" id="3071584at2759"/>
<reference evidence="1" key="2">
    <citation type="submission" date="2021-10" db="EMBL/GenBank/DDBJ databases">
        <title>Phylogenomics reveals ancestral predisposition of the termite-cultivated fungus Termitomyces towards a domesticated lifestyle.</title>
        <authorList>
            <person name="Auxier B."/>
            <person name="Grum-Grzhimaylo A."/>
            <person name="Cardenas M.E."/>
            <person name="Lodge J.D."/>
            <person name="Laessoe T."/>
            <person name="Pedersen O."/>
            <person name="Smith M.E."/>
            <person name="Kuyper T.W."/>
            <person name="Franco-Molano E.A."/>
            <person name="Baroni T.J."/>
            <person name="Aanen D.K."/>
        </authorList>
    </citation>
    <scope>NUCLEOTIDE SEQUENCE</scope>
    <source>
        <strain evidence="1">D49</strain>
    </source>
</reference>
<dbReference type="Gene3D" id="3.80.10.10">
    <property type="entry name" value="Ribonuclease Inhibitor"/>
    <property type="match status" value="1"/>
</dbReference>